<comment type="caution">
    <text evidence="9">The sequence shown here is derived from an EMBL/GenBank/DDBJ whole genome shotgun (WGS) entry which is preliminary data.</text>
</comment>
<reference evidence="9 10" key="1">
    <citation type="submission" date="2021-06" db="EMBL/GenBank/DDBJ databases">
        <title>Caerostris darwini draft genome.</title>
        <authorList>
            <person name="Kono N."/>
            <person name="Arakawa K."/>
        </authorList>
    </citation>
    <scope>NUCLEOTIDE SEQUENCE [LARGE SCALE GENOMIC DNA]</scope>
</reference>
<dbReference type="AlphaFoldDB" id="A0AAV4WFV9"/>
<keyword evidence="4" id="KW-0479">Metal-binding</keyword>
<evidence type="ECO:0000256" key="2">
    <source>
        <dbReference type="ARBA" id="ARBA00004586"/>
    </source>
</evidence>
<evidence type="ECO:0000313" key="10">
    <source>
        <dbReference type="Proteomes" id="UP001054837"/>
    </source>
</evidence>
<keyword evidence="10" id="KW-1185">Reference proteome</keyword>
<dbReference type="SUPFAM" id="SSF48264">
    <property type="entry name" value="Cytochrome P450"/>
    <property type="match status" value="1"/>
</dbReference>
<dbReference type="PANTHER" id="PTHR24291">
    <property type="entry name" value="CYTOCHROME P450 FAMILY 4"/>
    <property type="match status" value="1"/>
</dbReference>
<dbReference type="PANTHER" id="PTHR24291:SF189">
    <property type="entry name" value="CYTOCHROME P450 4C3-RELATED"/>
    <property type="match status" value="1"/>
</dbReference>
<gene>
    <name evidence="9" type="primary">CYP4V2_17</name>
    <name evidence="9" type="ORF">CDAR_604261</name>
</gene>
<dbReference type="Gene3D" id="1.10.630.10">
    <property type="entry name" value="Cytochrome P450"/>
    <property type="match status" value="1"/>
</dbReference>
<keyword evidence="4" id="KW-0349">Heme</keyword>
<keyword evidence="8" id="KW-0472">Membrane</keyword>
<comment type="subcellular location">
    <subcellularLocation>
        <location evidence="2">Endoplasmic reticulum membrane</location>
    </subcellularLocation>
</comment>
<protein>
    <submittedName>
        <fullName evidence="9">Cytochrome P450 4V2</fullName>
    </submittedName>
</protein>
<dbReference type="GO" id="GO:0020037">
    <property type="term" value="F:heme binding"/>
    <property type="evidence" value="ECO:0007669"/>
    <property type="project" value="InterPro"/>
</dbReference>
<dbReference type="Pfam" id="PF00067">
    <property type="entry name" value="p450"/>
    <property type="match status" value="1"/>
</dbReference>
<evidence type="ECO:0000256" key="7">
    <source>
        <dbReference type="ARBA" id="ARBA00023033"/>
    </source>
</evidence>
<dbReference type="InterPro" id="IPR001128">
    <property type="entry name" value="Cyt_P450"/>
</dbReference>
<dbReference type="InterPro" id="IPR050196">
    <property type="entry name" value="Cytochrome_P450_Monoox"/>
</dbReference>
<evidence type="ECO:0000256" key="1">
    <source>
        <dbReference type="ARBA" id="ARBA00001971"/>
    </source>
</evidence>
<dbReference type="EMBL" id="BPLQ01014636">
    <property type="protein sequence ID" value="GIY81527.1"/>
    <property type="molecule type" value="Genomic_DNA"/>
</dbReference>
<dbReference type="GO" id="GO:0005789">
    <property type="term" value="C:endoplasmic reticulum membrane"/>
    <property type="evidence" value="ECO:0007669"/>
    <property type="project" value="UniProtKB-SubCell"/>
</dbReference>
<evidence type="ECO:0000256" key="4">
    <source>
        <dbReference type="ARBA" id="ARBA00022617"/>
    </source>
</evidence>
<evidence type="ECO:0000256" key="3">
    <source>
        <dbReference type="ARBA" id="ARBA00010617"/>
    </source>
</evidence>
<proteinExistence type="inferred from homology"/>
<comment type="cofactor">
    <cofactor evidence="1">
        <name>heme</name>
        <dbReference type="ChEBI" id="CHEBI:30413"/>
    </cofactor>
</comment>
<evidence type="ECO:0000256" key="8">
    <source>
        <dbReference type="ARBA" id="ARBA00023136"/>
    </source>
</evidence>
<dbReference type="GO" id="GO:0005506">
    <property type="term" value="F:iron ion binding"/>
    <property type="evidence" value="ECO:0007669"/>
    <property type="project" value="InterPro"/>
</dbReference>
<dbReference type="GO" id="GO:0004497">
    <property type="term" value="F:monooxygenase activity"/>
    <property type="evidence" value="ECO:0007669"/>
    <property type="project" value="UniProtKB-KW"/>
</dbReference>
<evidence type="ECO:0000256" key="5">
    <source>
        <dbReference type="ARBA" id="ARBA00022824"/>
    </source>
</evidence>
<keyword evidence="5" id="KW-0256">Endoplasmic reticulum</keyword>
<keyword evidence="6" id="KW-0408">Iron</keyword>
<dbReference type="InterPro" id="IPR036396">
    <property type="entry name" value="Cyt_P450_sf"/>
</dbReference>
<keyword evidence="7" id="KW-0560">Oxidoreductase</keyword>
<comment type="similarity">
    <text evidence="3">Belongs to the cytochrome P450 family.</text>
</comment>
<evidence type="ECO:0000256" key="6">
    <source>
        <dbReference type="ARBA" id="ARBA00023004"/>
    </source>
</evidence>
<keyword evidence="7" id="KW-0503">Monooxygenase</keyword>
<dbReference type="Proteomes" id="UP001054837">
    <property type="component" value="Unassembled WGS sequence"/>
</dbReference>
<sequence>MKTFTGVILQHVLRSRCLWLHRNHCGVCHINSKGEKNYSRFVPDNEHSVFHILVDAMDSILFVTSGKKNSLHVYIAKYFIEKSKKFRQQPLFTHWLCGVPLVVIHKAEAVKELLKEKRIIDKSNFYDFFHPYLGTGILTCDSSQWKERRKLLAAGFHSSMLKGYIVVMNEHAQKLVEFLHEETDREFTCAESPISLCSLDIVCGELDHAENQV</sequence>
<name>A0AAV4WFV9_9ARAC</name>
<dbReference type="GO" id="GO:0016705">
    <property type="term" value="F:oxidoreductase activity, acting on paired donors, with incorporation or reduction of molecular oxygen"/>
    <property type="evidence" value="ECO:0007669"/>
    <property type="project" value="InterPro"/>
</dbReference>
<evidence type="ECO:0000313" key="9">
    <source>
        <dbReference type="EMBL" id="GIY81527.1"/>
    </source>
</evidence>
<organism evidence="9 10">
    <name type="scientific">Caerostris darwini</name>
    <dbReference type="NCBI Taxonomy" id="1538125"/>
    <lineage>
        <taxon>Eukaryota</taxon>
        <taxon>Metazoa</taxon>
        <taxon>Ecdysozoa</taxon>
        <taxon>Arthropoda</taxon>
        <taxon>Chelicerata</taxon>
        <taxon>Arachnida</taxon>
        <taxon>Araneae</taxon>
        <taxon>Araneomorphae</taxon>
        <taxon>Entelegynae</taxon>
        <taxon>Araneoidea</taxon>
        <taxon>Araneidae</taxon>
        <taxon>Caerostris</taxon>
    </lineage>
</organism>
<accession>A0AAV4WFV9</accession>